<proteinExistence type="predicted"/>
<dbReference type="AlphaFoldDB" id="A0A8X6TIJ0"/>
<organism evidence="2 3">
    <name type="scientific">Nephila pilipes</name>
    <name type="common">Giant wood spider</name>
    <name type="synonym">Nephila maculata</name>
    <dbReference type="NCBI Taxonomy" id="299642"/>
    <lineage>
        <taxon>Eukaryota</taxon>
        <taxon>Metazoa</taxon>
        <taxon>Ecdysozoa</taxon>
        <taxon>Arthropoda</taxon>
        <taxon>Chelicerata</taxon>
        <taxon>Arachnida</taxon>
        <taxon>Araneae</taxon>
        <taxon>Araneomorphae</taxon>
        <taxon>Entelegynae</taxon>
        <taxon>Araneoidea</taxon>
        <taxon>Nephilidae</taxon>
        <taxon>Nephila</taxon>
    </lineage>
</organism>
<name>A0A8X6TIJ0_NEPPI</name>
<protein>
    <submittedName>
        <fullName evidence="2">Uncharacterized protein</fullName>
    </submittedName>
</protein>
<feature type="compositionally biased region" description="Basic residues" evidence="1">
    <location>
        <begin position="58"/>
        <end position="68"/>
    </location>
</feature>
<gene>
    <name evidence="2" type="ORF">NPIL_237721</name>
</gene>
<accession>A0A8X6TIJ0</accession>
<dbReference type="OrthoDB" id="10493676at2759"/>
<comment type="caution">
    <text evidence="2">The sequence shown here is derived from an EMBL/GenBank/DDBJ whole genome shotgun (WGS) entry which is preliminary data.</text>
</comment>
<evidence type="ECO:0000256" key="1">
    <source>
        <dbReference type="SAM" id="MobiDB-lite"/>
    </source>
</evidence>
<dbReference type="EMBL" id="BMAW01009135">
    <property type="protein sequence ID" value="GFT12212.1"/>
    <property type="molecule type" value="Genomic_DNA"/>
</dbReference>
<feature type="region of interest" description="Disordered" evidence="1">
    <location>
        <begin position="1"/>
        <end position="27"/>
    </location>
</feature>
<evidence type="ECO:0000313" key="3">
    <source>
        <dbReference type="Proteomes" id="UP000887013"/>
    </source>
</evidence>
<sequence>MASMSCQELCQEPFPPGRQRRWPESTPGWRSKFFAPPRCKHQNNTALEAIQIKVPSKPTRRKHRRLWTNRKDSGHSKTLSLSTRLDL</sequence>
<keyword evidence="3" id="KW-1185">Reference proteome</keyword>
<reference evidence="2" key="1">
    <citation type="submission" date="2020-08" db="EMBL/GenBank/DDBJ databases">
        <title>Multicomponent nature underlies the extraordinary mechanical properties of spider dragline silk.</title>
        <authorList>
            <person name="Kono N."/>
            <person name="Nakamura H."/>
            <person name="Mori M."/>
            <person name="Yoshida Y."/>
            <person name="Ohtoshi R."/>
            <person name="Malay A.D."/>
            <person name="Moran D.A.P."/>
            <person name="Tomita M."/>
            <person name="Numata K."/>
            <person name="Arakawa K."/>
        </authorList>
    </citation>
    <scope>NUCLEOTIDE SEQUENCE</scope>
</reference>
<feature type="region of interest" description="Disordered" evidence="1">
    <location>
        <begin position="55"/>
        <end position="87"/>
    </location>
</feature>
<dbReference type="Proteomes" id="UP000887013">
    <property type="component" value="Unassembled WGS sequence"/>
</dbReference>
<feature type="compositionally biased region" description="Polar residues" evidence="1">
    <location>
        <begin position="76"/>
        <end position="87"/>
    </location>
</feature>
<evidence type="ECO:0000313" key="2">
    <source>
        <dbReference type="EMBL" id="GFT12212.1"/>
    </source>
</evidence>